<gene>
    <name evidence="2" type="ORF">Gogos_021507</name>
</gene>
<proteinExistence type="predicted"/>
<sequence>MLIPKSTMKLSKTMRSPPNPSPNKRLCIKTRRSSLKRT</sequence>
<evidence type="ECO:0000313" key="3">
    <source>
        <dbReference type="Proteomes" id="UP000593579"/>
    </source>
</evidence>
<name>A0A7J9D4H6_GOSGO</name>
<dbReference type="EMBL" id="JABEZY010270869">
    <property type="protein sequence ID" value="MBA0755633.1"/>
    <property type="molecule type" value="Genomic_DNA"/>
</dbReference>
<accession>A0A7J9D4H6</accession>
<feature type="compositionally biased region" description="Basic residues" evidence="1">
    <location>
        <begin position="26"/>
        <end position="38"/>
    </location>
</feature>
<reference evidence="2 3" key="1">
    <citation type="journal article" date="2019" name="Genome Biol. Evol.">
        <title>Insights into the evolution of the New World diploid cottons (Gossypium, subgenus Houzingenia) based on genome sequencing.</title>
        <authorList>
            <person name="Grover C.E."/>
            <person name="Arick M.A. 2nd"/>
            <person name="Thrash A."/>
            <person name="Conover J.L."/>
            <person name="Sanders W.S."/>
            <person name="Peterson D.G."/>
            <person name="Frelichowski J.E."/>
            <person name="Scheffler J.A."/>
            <person name="Scheffler B.E."/>
            <person name="Wendel J.F."/>
        </authorList>
    </citation>
    <scope>NUCLEOTIDE SEQUENCE [LARGE SCALE GENOMIC DNA]</scope>
    <source>
        <strain evidence="2">5</strain>
        <tissue evidence="2">Leaf</tissue>
    </source>
</reference>
<keyword evidence="3" id="KW-1185">Reference proteome</keyword>
<organism evidence="2 3">
    <name type="scientific">Gossypium gossypioides</name>
    <name type="common">Mexican cotton</name>
    <name type="synonym">Selera gossypioides</name>
    <dbReference type="NCBI Taxonomy" id="34282"/>
    <lineage>
        <taxon>Eukaryota</taxon>
        <taxon>Viridiplantae</taxon>
        <taxon>Streptophyta</taxon>
        <taxon>Embryophyta</taxon>
        <taxon>Tracheophyta</taxon>
        <taxon>Spermatophyta</taxon>
        <taxon>Magnoliopsida</taxon>
        <taxon>eudicotyledons</taxon>
        <taxon>Gunneridae</taxon>
        <taxon>Pentapetalae</taxon>
        <taxon>rosids</taxon>
        <taxon>malvids</taxon>
        <taxon>Malvales</taxon>
        <taxon>Malvaceae</taxon>
        <taxon>Malvoideae</taxon>
        <taxon>Gossypium</taxon>
    </lineage>
</organism>
<protein>
    <submittedName>
        <fullName evidence="2">Uncharacterized protein</fullName>
    </submittedName>
</protein>
<evidence type="ECO:0000313" key="2">
    <source>
        <dbReference type="EMBL" id="MBA0755633.1"/>
    </source>
</evidence>
<dbReference type="AlphaFoldDB" id="A0A7J9D4H6"/>
<dbReference type="Proteomes" id="UP000593579">
    <property type="component" value="Unassembled WGS sequence"/>
</dbReference>
<feature type="region of interest" description="Disordered" evidence="1">
    <location>
        <begin position="1"/>
        <end position="38"/>
    </location>
</feature>
<comment type="caution">
    <text evidence="2">The sequence shown here is derived from an EMBL/GenBank/DDBJ whole genome shotgun (WGS) entry which is preliminary data.</text>
</comment>
<evidence type="ECO:0000256" key="1">
    <source>
        <dbReference type="SAM" id="MobiDB-lite"/>
    </source>
</evidence>